<dbReference type="Gene3D" id="3.10.20.30">
    <property type="match status" value="1"/>
</dbReference>
<dbReference type="SUPFAM" id="SSF54285">
    <property type="entry name" value="MoaD/ThiS"/>
    <property type="match status" value="1"/>
</dbReference>
<keyword evidence="2" id="KW-1185">Reference proteome</keyword>
<dbReference type="InterPro" id="IPR010038">
    <property type="entry name" value="MoaD_arc-typ"/>
</dbReference>
<proteinExistence type="predicted"/>
<dbReference type="InterPro" id="IPR012675">
    <property type="entry name" value="Beta-grasp_dom_sf"/>
</dbReference>
<evidence type="ECO:0000313" key="2">
    <source>
        <dbReference type="Proteomes" id="UP001310386"/>
    </source>
</evidence>
<dbReference type="EMBL" id="JAYJLD010000007">
    <property type="protein sequence ID" value="MEB3101367.1"/>
    <property type="molecule type" value="Genomic_DNA"/>
</dbReference>
<accession>A0ABU5ZFT5</accession>
<sequence>MQVKVFASFREIVLDKSVEVPFRENMTVRDLIDAIILSHPLFAEEIYTENRELKPHVQIFINGKSIRHAMGLETKFGPEDEIAMFPPVAGG</sequence>
<name>A0ABU5ZFT5_9BACL</name>
<dbReference type="NCBIfam" id="TIGR01687">
    <property type="entry name" value="moaD_arch"/>
    <property type="match status" value="1"/>
</dbReference>
<dbReference type="InterPro" id="IPR016155">
    <property type="entry name" value="Mopterin_synth/thiamin_S_b"/>
</dbReference>
<protein>
    <submittedName>
        <fullName evidence="1">Ubiquitin-like small modifier protein 1</fullName>
    </submittedName>
</protein>
<reference evidence="1" key="1">
    <citation type="submission" date="2023-12" db="EMBL/GenBank/DDBJ databases">
        <title>Fervidustalea candida gen. nov., sp. nov., a novel member of the family Paenibacillaceae isolated from a geothermal area.</title>
        <authorList>
            <person name="Li W.-J."/>
            <person name="Jiao J.-Y."/>
            <person name="Chen Y."/>
        </authorList>
    </citation>
    <scope>NUCLEOTIDE SEQUENCE</scope>
    <source>
        <strain evidence="1">SYSU GA230002</strain>
    </source>
</reference>
<dbReference type="NCBIfam" id="NF041918">
    <property type="entry name" value="SAMP1"/>
    <property type="match status" value="1"/>
</dbReference>
<dbReference type="InterPro" id="IPR003749">
    <property type="entry name" value="ThiS/MoaD-like"/>
</dbReference>
<dbReference type="PANTHER" id="PTHR38031">
    <property type="entry name" value="SULFUR CARRIER PROTEIN SLR0821-RELATED"/>
    <property type="match status" value="1"/>
</dbReference>
<dbReference type="PANTHER" id="PTHR38031:SF1">
    <property type="entry name" value="SULFUR CARRIER PROTEIN CYSO"/>
    <property type="match status" value="1"/>
</dbReference>
<dbReference type="Pfam" id="PF02597">
    <property type="entry name" value="ThiS"/>
    <property type="match status" value="1"/>
</dbReference>
<organism evidence="1 2">
    <name type="scientific">Ferviditalea candida</name>
    <dbReference type="NCBI Taxonomy" id="3108399"/>
    <lineage>
        <taxon>Bacteria</taxon>
        <taxon>Bacillati</taxon>
        <taxon>Bacillota</taxon>
        <taxon>Bacilli</taxon>
        <taxon>Bacillales</taxon>
        <taxon>Paenibacillaceae</taxon>
        <taxon>Ferviditalea</taxon>
    </lineage>
</organism>
<comment type="caution">
    <text evidence="1">The sequence shown here is derived from an EMBL/GenBank/DDBJ whole genome shotgun (WGS) entry which is preliminary data.</text>
</comment>
<dbReference type="Proteomes" id="UP001310386">
    <property type="component" value="Unassembled WGS sequence"/>
</dbReference>
<dbReference type="RefSeq" id="WP_371753483.1">
    <property type="nucleotide sequence ID" value="NZ_JAYJLD010000007.1"/>
</dbReference>
<dbReference type="CDD" id="cd17505">
    <property type="entry name" value="Ubl_SAMP1_like"/>
    <property type="match status" value="1"/>
</dbReference>
<gene>
    <name evidence="1" type="ORF">VF724_06780</name>
</gene>
<evidence type="ECO:0000313" key="1">
    <source>
        <dbReference type="EMBL" id="MEB3101367.1"/>
    </source>
</evidence>
<dbReference type="InterPro" id="IPR052045">
    <property type="entry name" value="Sulfur_Carrier/Prot_Modifier"/>
</dbReference>
<dbReference type="InterPro" id="IPR054834">
    <property type="entry name" value="SAMP1_3"/>
</dbReference>